<name>A0AAD9RHC9_9HYME</name>
<protein>
    <submittedName>
        <fullName evidence="1">Uncharacterized protein</fullName>
    </submittedName>
</protein>
<comment type="caution">
    <text evidence="1">The sequence shown here is derived from an EMBL/GenBank/DDBJ whole genome shotgun (WGS) entry which is preliminary data.</text>
</comment>
<organism evidence="1 2">
    <name type="scientific">Odynerus spinipes</name>
    <dbReference type="NCBI Taxonomy" id="1348599"/>
    <lineage>
        <taxon>Eukaryota</taxon>
        <taxon>Metazoa</taxon>
        <taxon>Ecdysozoa</taxon>
        <taxon>Arthropoda</taxon>
        <taxon>Hexapoda</taxon>
        <taxon>Insecta</taxon>
        <taxon>Pterygota</taxon>
        <taxon>Neoptera</taxon>
        <taxon>Endopterygota</taxon>
        <taxon>Hymenoptera</taxon>
        <taxon>Apocrita</taxon>
        <taxon>Aculeata</taxon>
        <taxon>Vespoidea</taxon>
        <taxon>Vespidae</taxon>
        <taxon>Eumeninae</taxon>
        <taxon>Odynerus</taxon>
    </lineage>
</organism>
<sequence>MWRTVRINNNTPGGMVVTLRGSSPTRSAWCIQERIIAEVSQGLRELRAREEEETRAAQGKQRRYRAPKGAIQLERELAFKKRVSTASVATQTEEEAVTERATPRLCVLCIHRRMLWCPHAGGGVPLRRPQGPPRRMTPSEADEVIALLGSLQESAEQLVRSRKIYRRRLHLYCGDDRTGLSTKGFYI</sequence>
<keyword evidence="2" id="KW-1185">Reference proteome</keyword>
<dbReference type="EMBL" id="JAIFRP010000077">
    <property type="protein sequence ID" value="KAK2579794.1"/>
    <property type="molecule type" value="Genomic_DNA"/>
</dbReference>
<dbReference type="AlphaFoldDB" id="A0AAD9RHC9"/>
<accession>A0AAD9RHC9</accession>
<evidence type="ECO:0000313" key="1">
    <source>
        <dbReference type="EMBL" id="KAK2579794.1"/>
    </source>
</evidence>
<dbReference type="Proteomes" id="UP001258017">
    <property type="component" value="Unassembled WGS sequence"/>
</dbReference>
<reference evidence="1" key="2">
    <citation type="journal article" date="2023" name="Commun. Biol.">
        <title>Intrasexual cuticular hydrocarbon dimorphism in a wasp sheds light on hydrocarbon biosynthesis genes in Hymenoptera.</title>
        <authorList>
            <person name="Moris V.C."/>
            <person name="Podsiadlowski L."/>
            <person name="Martin S."/>
            <person name="Oeyen J.P."/>
            <person name="Donath A."/>
            <person name="Petersen M."/>
            <person name="Wilbrandt J."/>
            <person name="Misof B."/>
            <person name="Liedtke D."/>
            <person name="Thamm M."/>
            <person name="Scheiner R."/>
            <person name="Schmitt T."/>
            <person name="Niehuis O."/>
        </authorList>
    </citation>
    <scope>NUCLEOTIDE SEQUENCE</scope>
    <source>
        <strain evidence="1">GBR_01_08_01A</strain>
    </source>
</reference>
<proteinExistence type="predicted"/>
<evidence type="ECO:0000313" key="2">
    <source>
        <dbReference type="Proteomes" id="UP001258017"/>
    </source>
</evidence>
<reference evidence="1" key="1">
    <citation type="submission" date="2021-08" db="EMBL/GenBank/DDBJ databases">
        <authorList>
            <person name="Misof B."/>
            <person name="Oliver O."/>
            <person name="Podsiadlowski L."/>
            <person name="Donath A."/>
            <person name="Peters R."/>
            <person name="Mayer C."/>
            <person name="Rust J."/>
            <person name="Gunkel S."/>
            <person name="Lesny P."/>
            <person name="Martin S."/>
            <person name="Oeyen J.P."/>
            <person name="Petersen M."/>
            <person name="Panagiotis P."/>
            <person name="Wilbrandt J."/>
            <person name="Tanja T."/>
        </authorList>
    </citation>
    <scope>NUCLEOTIDE SEQUENCE</scope>
    <source>
        <strain evidence="1">GBR_01_08_01A</strain>
        <tissue evidence="1">Thorax + abdomen</tissue>
    </source>
</reference>
<gene>
    <name evidence="1" type="ORF">KPH14_012720</name>
</gene>